<sequence>MDRRALIQKFHQMDKNGDGYLTAEEIRMCVKRSGLPEKKVNEFLRLFDLSGDNVVTLQEYICALGLQPPPPKDLQQWKMAFDSVDKDKSGHLSAKEIRGLLLDCGYTRCTEADIDRWIETVDKNEDGEISFEEFAAFLESRIEQS</sequence>
<dbReference type="SUPFAM" id="SSF47473">
    <property type="entry name" value="EF-hand"/>
    <property type="match status" value="1"/>
</dbReference>
<reference evidence="8" key="2">
    <citation type="submission" date="2023-11" db="UniProtKB">
        <authorList>
            <consortium name="WormBaseParasite"/>
        </authorList>
    </citation>
    <scope>IDENTIFICATION</scope>
</reference>
<evidence type="ECO:0000256" key="1">
    <source>
        <dbReference type="ARBA" id="ARBA00004496"/>
    </source>
</evidence>
<dbReference type="PANTHER" id="PTHR46212:SF3">
    <property type="entry name" value="GH27120P"/>
    <property type="match status" value="1"/>
</dbReference>
<dbReference type="GO" id="GO:0005509">
    <property type="term" value="F:calcium ion binding"/>
    <property type="evidence" value="ECO:0007669"/>
    <property type="project" value="InterPro"/>
</dbReference>
<evidence type="ECO:0000313" key="7">
    <source>
        <dbReference type="Proteomes" id="UP000050795"/>
    </source>
</evidence>
<dbReference type="SMART" id="SM00054">
    <property type="entry name" value="EFh"/>
    <property type="match status" value="4"/>
</dbReference>
<organism evidence="7 8">
    <name type="scientific">Trichobilharzia regenti</name>
    <name type="common">Nasal bird schistosome</name>
    <dbReference type="NCBI Taxonomy" id="157069"/>
    <lineage>
        <taxon>Eukaryota</taxon>
        <taxon>Metazoa</taxon>
        <taxon>Spiralia</taxon>
        <taxon>Lophotrochozoa</taxon>
        <taxon>Platyhelminthes</taxon>
        <taxon>Trematoda</taxon>
        <taxon>Digenea</taxon>
        <taxon>Strigeidida</taxon>
        <taxon>Schistosomatoidea</taxon>
        <taxon>Schistosomatidae</taxon>
        <taxon>Trichobilharzia</taxon>
    </lineage>
</organism>
<feature type="domain" description="EF-hand" evidence="6">
    <location>
        <begin position="72"/>
        <end position="107"/>
    </location>
</feature>
<comment type="subcellular location">
    <subcellularLocation>
        <location evidence="1">Cytoplasm</location>
    </subcellularLocation>
</comment>
<dbReference type="CDD" id="cd00051">
    <property type="entry name" value="EFh"/>
    <property type="match status" value="1"/>
</dbReference>
<accession>A0AA85JN01</accession>
<dbReference type="Pfam" id="PF13499">
    <property type="entry name" value="EF-hand_7"/>
    <property type="match status" value="2"/>
</dbReference>
<name>A0AA85JN01_TRIRE</name>
<keyword evidence="7" id="KW-1185">Reference proteome</keyword>
<dbReference type="GO" id="GO:0005737">
    <property type="term" value="C:cytoplasm"/>
    <property type="evidence" value="ECO:0007669"/>
    <property type="project" value="UniProtKB-SubCell"/>
</dbReference>
<reference evidence="7" key="1">
    <citation type="submission" date="2022-06" db="EMBL/GenBank/DDBJ databases">
        <authorList>
            <person name="Berger JAMES D."/>
            <person name="Berger JAMES D."/>
        </authorList>
    </citation>
    <scope>NUCLEOTIDE SEQUENCE [LARGE SCALE GENOMIC DNA]</scope>
</reference>
<evidence type="ECO:0000256" key="2">
    <source>
        <dbReference type="ARBA" id="ARBA00022490"/>
    </source>
</evidence>
<dbReference type="Gene3D" id="1.10.238.10">
    <property type="entry name" value="EF-hand"/>
    <property type="match status" value="2"/>
</dbReference>
<keyword evidence="2" id="KW-0963">Cytoplasm</keyword>
<evidence type="ECO:0000256" key="4">
    <source>
        <dbReference type="ARBA" id="ARBA00022737"/>
    </source>
</evidence>
<keyword evidence="5" id="KW-0106">Calcium</keyword>
<evidence type="ECO:0000256" key="3">
    <source>
        <dbReference type="ARBA" id="ARBA00022723"/>
    </source>
</evidence>
<evidence type="ECO:0000259" key="6">
    <source>
        <dbReference type="PROSITE" id="PS50222"/>
    </source>
</evidence>
<protein>
    <recommendedName>
        <fullName evidence="6">EF-hand domain-containing protein</fullName>
    </recommendedName>
</protein>
<feature type="domain" description="EF-hand" evidence="6">
    <location>
        <begin position="1"/>
        <end position="36"/>
    </location>
</feature>
<dbReference type="PROSITE" id="PS50222">
    <property type="entry name" value="EF_HAND_2"/>
    <property type="match status" value="3"/>
</dbReference>
<evidence type="ECO:0000256" key="5">
    <source>
        <dbReference type="ARBA" id="ARBA00022837"/>
    </source>
</evidence>
<dbReference type="PROSITE" id="PS00018">
    <property type="entry name" value="EF_HAND_1"/>
    <property type="match status" value="4"/>
</dbReference>
<dbReference type="InterPro" id="IPR002048">
    <property type="entry name" value="EF_hand_dom"/>
</dbReference>
<dbReference type="InterPro" id="IPR018247">
    <property type="entry name" value="EF_Hand_1_Ca_BS"/>
</dbReference>
<dbReference type="InterPro" id="IPR051426">
    <property type="entry name" value="Peflin/Sorcin_CaBP"/>
</dbReference>
<dbReference type="InterPro" id="IPR011992">
    <property type="entry name" value="EF-hand-dom_pair"/>
</dbReference>
<dbReference type="GO" id="GO:0048306">
    <property type="term" value="F:calcium-dependent protein binding"/>
    <property type="evidence" value="ECO:0007669"/>
    <property type="project" value="UniProtKB-ARBA"/>
</dbReference>
<dbReference type="Proteomes" id="UP000050795">
    <property type="component" value="Unassembled WGS sequence"/>
</dbReference>
<feature type="domain" description="EF-hand" evidence="6">
    <location>
        <begin position="109"/>
        <end position="144"/>
    </location>
</feature>
<keyword evidence="3" id="KW-0479">Metal-binding</keyword>
<keyword evidence="4" id="KW-0677">Repeat</keyword>
<dbReference type="WBParaSite" id="TREG1_25560.2">
    <property type="protein sequence ID" value="TREG1_25560.2"/>
    <property type="gene ID" value="TREG1_25560"/>
</dbReference>
<dbReference type="AlphaFoldDB" id="A0AA85JN01"/>
<evidence type="ECO:0000313" key="8">
    <source>
        <dbReference type="WBParaSite" id="TREG1_25560.2"/>
    </source>
</evidence>
<dbReference type="PANTHER" id="PTHR46212">
    <property type="entry name" value="PEFLIN"/>
    <property type="match status" value="1"/>
</dbReference>
<proteinExistence type="predicted"/>